<accession>A0A3G2L339</accession>
<dbReference type="Gene3D" id="2.115.10.20">
    <property type="entry name" value="Glycosyl hydrolase domain, family 43"/>
    <property type="match status" value="1"/>
</dbReference>
<reference evidence="7 8" key="1">
    <citation type="submission" date="2018-08" db="EMBL/GenBank/DDBJ databases">
        <title>The reduced genetic potential of extracellular carbohydrate catabolism in Euzebyella marina RN62, a Flavobacteriia bacterium isolated from the hadal water.</title>
        <authorList>
            <person name="Xue C."/>
        </authorList>
    </citation>
    <scope>NUCLEOTIDE SEQUENCE [LARGE SCALE GENOMIC DNA]</scope>
    <source>
        <strain evidence="7 8">RN62</strain>
    </source>
</reference>
<dbReference type="InterPro" id="IPR013148">
    <property type="entry name" value="Glyco_hydro_32_N"/>
</dbReference>
<dbReference type="PANTHER" id="PTHR42800:SF1">
    <property type="entry name" value="EXOINULINASE INUD (AFU_ORTHOLOGUE AFUA_5G00480)"/>
    <property type="match status" value="1"/>
</dbReference>
<dbReference type="SUPFAM" id="SSF75005">
    <property type="entry name" value="Arabinanase/levansucrase/invertase"/>
    <property type="match status" value="1"/>
</dbReference>
<gene>
    <name evidence="7" type="ORF">D1013_04215</name>
</gene>
<dbReference type="RefSeq" id="WP_121847695.1">
    <property type="nucleotide sequence ID" value="NZ_JACYFK010000001.1"/>
</dbReference>
<evidence type="ECO:0000259" key="5">
    <source>
        <dbReference type="Pfam" id="PF00251"/>
    </source>
</evidence>
<dbReference type="SUPFAM" id="SSF49899">
    <property type="entry name" value="Concanavalin A-like lectins/glucanases"/>
    <property type="match status" value="1"/>
</dbReference>
<keyword evidence="2 4" id="KW-0378">Hydrolase</keyword>
<keyword evidence="8" id="KW-1185">Reference proteome</keyword>
<dbReference type="CDD" id="cd18622">
    <property type="entry name" value="GH32_Inu-like"/>
    <property type="match status" value="1"/>
</dbReference>
<protein>
    <submittedName>
        <fullName evidence="7">Glycoside hydrolase family 32 protein</fullName>
    </submittedName>
</protein>
<evidence type="ECO:0000256" key="3">
    <source>
        <dbReference type="ARBA" id="ARBA00023295"/>
    </source>
</evidence>
<evidence type="ECO:0000256" key="2">
    <source>
        <dbReference type="ARBA" id="ARBA00022801"/>
    </source>
</evidence>
<dbReference type="GO" id="GO:0004575">
    <property type="term" value="F:sucrose alpha-glucosidase activity"/>
    <property type="evidence" value="ECO:0007669"/>
    <property type="project" value="TreeGrafter"/>
</dbReference>
<evidence type="ECO:0000256" key="4">
    <source>
        <dbReference type="RuleBase" id="RU362110"/>
    </source>
</evidence>
<dbReference type="InterPro" id="IPR001362">
    <property type="entry name" value="Glyco_hydro_32"/>
</dbReference>
<dbReference type="EMBL" id="CP032050">
    <property type="protein sequence ID" value="AYN66643.1"/>
    <property type="molecule type" value="Genomic_DNA"/>
</dbReference>
<dbReference type="InterPro" id="IPR023296">
    <property type="entry name" value="Glyco_hydro_beta-prop_sf"/>
</dbReference>
<evidence type="ECO:0000256" key="1">
    <source>
        <dbReference type="ARBA" id="ARBA00009902"/>
    </source>
</evidence>
<proteinExistence type="inferred from homology"/>
<dbReference type="PANTHER" id="PTHR42800">
    <property type="entry name" value="EXOINULINASE INUD (AFU_ORTHOLOGUE AFUA_5G00480)"/>
    <property type="match status" value="1"/>
</dbReference>
<dbReference type="Pfam" id="PF00251">
    <property type="entry name" value="Glyco_hydro_32N"/>
    <property type="match status" value="1"/>
</dbReference>
<dbReference type="InterPro" id="IPR013320">
    <property type="entry name" value="ConA-like_dom_sf"/>
</dbReference>
<evidence type="ECO:0000313" key="8">
    <source>
        <dbReference type="Proteomes" id="UP000276309"/>
    </source>
</evidence>
<dbReference type="Proteomes" id="UP000276309">
    <property type="component" value="Chromosome"/>
</dbReference>
<dbReference type="KEGG" id="emar:D1013_04215"/>
<keyword evidence="3 4" id="KW-0326">Glycosidase</keyword>
<organism evidence="7 8">
    <name type="scientific">Euzebyella marina</name>
    <dbReference type="NCBI Taxonomy" id="1761453"/>
    <lineage>
        <taxon>Bacteria</taxon>
        <taxon>Pseudomonadati</taxon>
        <taxon>Bacteroidota</taxon>
        <taxon>Flavobacteriia</taxon>
        <taxon>Flavobacteriales</taxon>
        <taxon>Flavobacteriaceae</taxon>
        <taxon>Euzebyella</taxon>
    </lineage>
</organism>
<evidence type="ECO:0000313" key="7">
    <source>
        <dbReference type="EMBL" id="AYN66643.1"/>
    </source>
</evidence>
<dbReference type="GO" id="GO:0005987">
    <property type="term" value="P:sucrose catabolic process"/>
    <property type="evidence" value="ECO:0007669"/>
    <property type="project" value="TreeGrafter"/>
</dbReference>
<comment type="similarity">
    <text evidence="1 4">Belongs to the glycosyl hydrolase 32 family.</text>
</comment>
<dbReference type="InterPro" id="IPR013189">
    <property type="entry name" value="Glyco_hydro_32_C"/>
</dbReference>
<dbReference type="Pfam" id="PF08244">
    <property type="entry name" value="Glyco_hydro_32C"/>
    <property type="match status" value="1"/>
</dbReference>
<feature type="domain" description="Glycosyl hydrolase family 32 C-terminal" evidence="6">
    <location>
        <begin position="416"/>
        <end position="521"/>
    </location>
</feature>
<dbReference type="OrthoDB" id="9759709at2"/>
<dbReference type="GO" id="GO:0005737">
    <property type="term" value="C:cytoplasm"/>
    <property type="evidence" value="ECO:0007669"/>
    <property type="project" value="TreeGrafter"/>
</dbReference>
<evidence type="ECO:0000259" key="6">
    <source>
        <dbReference type="Pfam" id="PF08244"/>
    </source>
</evidence>
<dbReference type="Gene3D" id="2.60.120.560">
    <property type="entry name" value="Exo-inulinase, domain 1"/>
    <property type="match status" value="1"/>
</dbReference>
<sequence length="527" mass="59974">MTASAILFQTFSCKNQKEKPVQEETKEIASVEEQLYRPNFHFTPKIGWMNDPNGMFYLNGKYHLFYQHYPDDNIWGPMHWGHAISTDLIKWEHLPIALYPDELGYIFSGSAVVDYENTSGLAKNGEIPIVAMYTYHDPKKGDEGKIDAQTQAIAYSLDEGKSWTKYDGNPVIENPGIRDYRDPKVTWDEERQQWAMILAADSEMMIYTSKNLIDWTLTDRFGKDVGSHDGVWECPDLFPMTIEGTDEVKWVMLGSISGGAPNGGNGTQYFIGDFDGEKFTLDDSFKTALAEKHDFWIDFGKDNYAGVTWSNVPEEDGRKIFIGWMVDGHYANQVPTTTWRSSQSIPRTLRLISENGVPMLRSEPVDEVRNFIDKGLEEGTVSIKEGEEKILGGEDIDYSKARIAYTLPSIDEISYTFKLSNEKGEELLFGYNSDDKQFFVDRRKSGIVDFHDEFAEKISVAPRLSEKSVHDAEILLDKTSIELFFDGGSTPITEIFFPTTPYDQLSVISENGELILEDLKIDQLKFD</sequence>
<dbReference type="InterPro" id="IPR018053">
    <property type="entry name" value="Glyco_hydro_32_AS"/>
</dbReference>
<name>A0A3G2L339_9FLAO</name>
<dbReference type="SMART" id="SM00640">
    <property type="entry name" value="Glyco_32"/>
    <property type="match status" value="1"/>
</dbReference>
<dbReference type="AlphaFoldDB" id="A0A3G2L339"/>
<dbReference type="PROSITE" id="PS00609">
    <property type="entry name" value="GLYCOSYL_HYDROL_F32"/>
    <property type="match status" value="1"/>
</dbReference>
<feature type="domain" description="Glycosyl hydrolase family 32 N-terminal" evidence="5">
    <location>
        <begin position="41"/>
        <end position="353"/>
    </location>
</feature>